<dbReference type="PANTHER" id="PTHR45641">
    <property type="entry name" value="TETRATRICOPEPTIDE REPEAT PROTEIN (AFU_ORTHOLOGUE AFUA_6G03870)"/>
    <property type="match status" value="1"/>
</dbReference>
<gene>
    <name evidence="5" type="ordered locus">STHERM_c07200</name>
</gene>
<dbReference type="PANTHER" id="PTHR45641:SF19">
    <property type="entry name" value="NEPHROCYSTIN-3"/>
    <property type="match status" value="1"/>
</dbReference>
<evidence type="ECO:0000256" key="1">
    <source>
        <dbReference type="ARBA" id="ARBA00022737"/>
    </source>
</evidence>
<keyword evidence="2 3" id="KW-0802">TPR repeat</keyword>
<proteinExistence type="predicted"/>
<feature type="repeat" description="TPR" evidence="3">
    <location>
        <begin position="156"/>
        <end position="189"/>
    </location>
</feature>
<accession>E0RRH7</accession>
<dbReference type="EMBL" id="CP001698">
    <property type="protein sequence ID" value="ADN01678.1"/>
    <property type="molecule type" value="Genomic_DNA"/>
</dbReference>
<evidence type="ECO:0000256" key="3">
    <source>
        <dbReference type="PROSITE-ProRule" id="PRU00339"/>
    </source>
</evidence>
<keyword evidence="1" id="KW-0677">Repeat</keyword>
<dbReference type="RefSeq" id="WP_013313519.1">
    <property type="nucleotide sequence ID" value="NC_014484.1"/>
</dbReference>
<keyword evidence="4" id="KW-0175">Coiled coil</keyword>
<reference evidence="5 6" key="2">
    <citation type="journal article" date="2010" name="J. Bacteriol.">
        <title>Genome sequence of the polysaccharide-degrading, thermophilic anaerobe Spirochaeta thermophila DSM 6192.</title>
        <authorList>
            <person name="Angelov A."/>
            <person name="Liebl S."/>
            <person name="Ballschmiter M."/>
            <person name="Bomeke M."/>
            <person name="Lehmann R."/>
            <person name="Liesegang H."/>
            <person name="Daniel R."/>
            <person name="Liebl W."/>
        </authorList>
    </citation>
    <scope>NUCLEOTIDE SEQUENCE [LARGE SCALE GENOMIC DNA]</scope>
    <source>
        <strain evidence="6">ATCC 49972 / DSM 6192 / RI 19.B1</strain>
    </source>
</reference>
<evidence type="ECO:0000313" key="5">
    <source>
        <dbReference type="EMBL" id="ADN01678.1"/>
    </source>
</evidence>
<dbReference type="SUPFAM" id="SSF48452">
    <property type="entry name" value="TPR-like"/>
    <property type="match status" value="1"/>
</dbReference>
<dbReference type="Pfam" id="PF13424">
    <property type="entry name" value="TPR_12"/>
    <property type="match status" value="1"/>
</dbReference>
<reference key="1">
    <citation type="submission" date="2009-08" db="EMBL/GenBank/DDBJ databases">
        <title>The genome sequence of Spirochaeta thermophila DSM6192.</title>
        <authorList>
            <person name="Angelov A."/>
            <person name="Mientus M."/>
            <person name="Wittenberg S."/>
            <person name="Lehmann R."/>
            <person name="Liesegang H."/>
            <person name="Daniel R."/>
            <person name="Liebl W."/>
        </authorList>
    </citation>
    <scope>NUCLEOTIDE SEQUENCE</scope>
    <source>
        <strain>DSM 6192</strain>
    </source>
</reference>
<evidence type="ECO:0008006" key="7">
    <source>
        <dbReference type="Google" id="ProtNLM"/>
    </source>
</evidence>
<dbReference type="Gene3D" id="1.25.40.10">
    <property type="entry name" value="Tetratricopeptide repeat domain"/>
    <property type="match status" value="2"/>
</dbReference>
<dbReference type="KEGG" id="sta:STHERM_c07200"/>
<feature type="coiled-coil region" evidence="4">
    <location>
        <begin position="130"/>
        <end position="192"/>
    </location>
</feature>
<dbReference type="SMART" id="SM00028">
    <property type="entry name" value="TPR"/>
    <property type="match status" value="5"/>
</dbReference>
<dbReference type="Proteomes" id="UP000001296">
    <property type="component" value="Chromosome"/>
</dbReference>
<name>E0RRH7_WINT6</name>
<dbReference type="eggNOG" id="COG0457">
    <property type="taxonomic scope" value="Bacteria"/>
</dbReference>
<dbReference type="InterPro" id="IPR011990">
    <property type="entry name" value="TPR-like_helical_dom_sf"/>
</dbReference>
<dbReference type="GO" id="GO:0042802">
    <property type="term" value="F:identical protein binding"/>
    <property type="evidence" value="ECO:0007669"/>
    <property type="project" value="InterPro"/>
</dbReference>
<dbReference type="PROSITE" id="PS51257">
    <property type="entry name" value="PROKAR_LIPOPROTEIN"/>
    <property type="match status" value="1"/>
</dbReference>
<sequence>MRHAHLLFALPLILASCSSQPPVPEERFEVRNQAASYLTYGWDYFTKGRYAQAEALFLRALHENLSVDHIPGVIRSYLALAEVAIARGDETGAGAALTRAEELLVLTDDRLLSYEVRSGRASFLQRTGRMEEARAMLDSLIASSSDVEKEHPEKVATVYHNMALMLAREGRREEAKAYLERAAALNERAKDQRGLAANYYVLASIAASEGDTETAVALLQESLSHDKRAEHAPGIALSLTTLGDLYLERGEDELAYLSYTRALGIWTAMGEDRRGNAILEKLLPLAEKLGKEEELSWFVGILRGRPDLPDQEEGSKGVTP</sequence>
<dbReference type="PaxDb" id="665571-STHERM_c07200"/>
<dbReference type="PROSITE" id="PS50005">
    <property type="entry name" value="TPR"/>
    <property type="match status" value="1"/>
</dbReference>
<evidence type="ECO:0000256" key="2">
    <source>
        <dbReference type="ARBA" id="ARBA00022803"/>
    </source>
</evidence>
<dbReference type="InterPro" id="IPR019734">
    <property type="entry name" value="TPR_rpt"/>
</dbReference>
<dbReference type="InterPro" id="IPR011717">
    <property type="entry name" value="TPR-4"/>
</dbReference>
<evidence type="ECO:0000256" key="4">
    <source>
        <dbReference type="SAM" id="Coils"/>
    </source>
</evidence>
<dbReference type="HOGENOM" id="CLU_868522_0_0_12"/>
<protein>
    <recommendedName>
        <fullName evidence="7">Tetratricopeptide repeat protein</fullName>
    </recommendedName>
</protein>
<evidence type="ECO:0000313" key="6">
    <source>
        <dbReference type="Proteomes" id="UP000001296"/>
    </source>
</evidence>
<organism evidence="5 6">
    <name type="scientific">Winmispira thermophila (strain ATCC 49972 / DSM 6192 / RI 19.B1)</name>
    <name type="common">Spirochaeta thermophila</name>
    <dbReference type="NCBI Taxonomy" id="665571"/>
    <lineage>
        <taxon>Bacteria</taxon>
        <taxon>Pseudomonadati</taxon>
        <taxon>Spirochaetota</taxon>
        <taxon>Spirochaetia</taxon>
        <taxon>Winmispirales</taxon>
        <taxon>Winmispiraceae</taxon>
        <taxon>Winmispira</taxon>
    </lineage>
</organism>
<dbReference type="Pfam" id="PF07721">
    <property type="entry name" value="TPR_4"/>
    <property type="match status" value="1"/>
</dbReference>
<dbReference type="AlphaFoldDB" id="E0RRH7"/>